<dbReference type="PROSITE" id="PS50893">
    <property type="entry name" value="ABC_TRANSPORTER_2"/>
    <property type="match status" value="1"/>
</dbReference>
<dbReference type="RefSeq" id="WP_310302913.1">
    <property type="nucleotide sequence ID" value="NZ_BAAAXB010000001.1"/>
</dbReference>
<dbReference type="Proteomes" id="UP001268819">
    <property type="component" value="Unassembled WGS sequence"/>
</dbReference>
<dbReference type="EMBL" id="JAVDSG010000001">
    <property type="protein sequence ID" value="MDR6591965.1"/>
    <property type="molecule type" value="Genomic_DNA"/>
</dbReference>
<protein>
    <submittedName>
        <fullName evidence="5">ABC-2 type transport system ATP-binding protein</fullName>
    </submittedName>
</protein>
<sequence length="271" mass="28549">MDVEFAVRANGLGVRYRRGWAVRDCSFALARGTVTALVGANGAGKSTLLRVVAGLQEPTGGTVGTRGQVAFVAQDKPLYRSFTVAETLRFGQAANPSWDRAYAERLVAEAGLPPTAKVHSLSGGHRARLALVLALGRRPDVLLLDEPMAEMDPVAREVTARALMLAVAETGLTVVLSSHAVGELEDVCDHLLLLDRGAVRLAGEVDELVAGHRVVVAPRDHDFGAHEVVSARAGERQVTAVLRVAGDLDLAATPPGLTELVVAYLRSGEAA</sequence>
<dbReference type="Pfam" id="PF00005">
    <property type="entry name" value="ABC_tran"/>
    <property type="match status" value="1"/>
</dbReference>
<dbReference type="PANTHER" id="PTHR42939:SF1">
    <property type="entry name" value="ABC TRANSPORTER ATP-BINDING PROTEIN ALBC-RELATED"/>
    <property type="match status" value="1"/>
</dbReference>
<comment type="caution">
    <text evidence="5">The sequence shown here is derived from an EMBL/GenBank/DDBJ whole genome shotgun (WGS) entry which is preliminary data.</text>
</comment>
<keyword evidence="6" id="KW-1185">Reference proteome</keyword>
<reference evidence="5 6" key="1">
    <citation type="submission" date="2023-07" db="EMBL/GenBank/DDBJ databases">
        <title>Sequencing the genomes of 1000 actinobacteria strains.</title>
        <authorList>
            <person name="Klenk H.-P."/>
        </authorList>
    </citation>
    <scope>NUCLEOTIDE SEQUENCE [LARGE SCALE GENOMIC DNA]</scope>
    <source>
        <strain evidence="5 6">DSM 43749</strain>
    </source>
</reference>
<dbReference type="SMART" id="SM00382">
    <property type="entry name" value="AAA"/>
    <property type="match status" value="1"/>
</dbReference>
<dbReference type="InterPro" id="IPR003593">
    <property type="entry name" value="AAA+_ATPase"/>
</dbReference>
<gene>
    <name evidence="5" type="ORF">J2S66_000349</name>
</gene>
<dbReference type="PANTHER" id="PTHR42939">
    <property type="entry name" value="ABC TRANSPORTER ATP-BINDING PROTEIN ALBC-RELATED"/>
    <property type="match status" value="1"/>
</dbReference>
<keyword evidence="2" id="KW-0547">Nucleotide-binding</keyword>
<proteinExistence type="predicted"/>
<feature type="domain" description="ABC transporter" evidence="4">
    <location>
        <begin position="7"/>
        <end position="221"/>
    </location>
</feature>
<dbReference type="GO" id="GO:0005524">
    <property type="term" value="F:ATP binding"/>
    <property type="evidence" value="ECO:0007669"/>
    <property type="project" value="UniProtKB-KW"/>
</dbReference>
<evidence type="ECO:0000259" key="4">
    <source>
        <dbReference type="PROSITE" id="PS50893"/>
    </source>
</evidence>
<evidence type="ECO:0000313" key="5">
    <source>
        <dbReference type="EMBL" id="MDR6591965.1"/>
    </source>
</evidence>
<evidence type="ECO:0000256" key="1">
    <source>
        <dbReference type="ARBA" id="ARBA00022448"/>
    </source>
</evidence>
<dbReference type="InterPro" id="IPR003439">
    <property type="entry name" value="ABC_transporter-like_ATP-bd"/>
</dbReference>
<evidence type="ECO:0000256" key="3">
    <source>
        <dbReference type="ARBA" id="ARBA00022840"/>
    </source>
</evidence>
<accession>A0ABU1PMS3</accession>
<dbReference type="CDD" id="cd03230">
    <property type="entry name" value="ABC_DR_subfamily_A"/>
    <property type="match status" value="1"/>
</dbReference>
<dbReference type="InterPro" id="IPR027417">
    <property type="entry name" value="P-loop_NTPase"/>
</dbReference>
<organism evidence="5 6">
    <name type="scientific">Saccharothrix longispora</name>
    <dbReference type="NCBI Taxonomy" id="33920"/>
    <lineage>
        <taxon>Bacteria</taxon>
        <taxon>Bacillati</taxon>
        <taxon>Actinomycetota</taxon>
        <taxon>Actinomycetes</taxon>
        <taxon>Pseudonocardiales</taxon>
        <taxon>Pseudonocardiaceae</taxon>
        <taxon>Saccharothrix</taxon>
    </lineage>
</organism>
<dbReference type="InterPro" id="IPR051782">
    <property type="entry name" value="ABC_Transporter_VariousFunc"/>
</dbReference>
<dbReference type="SUPFAM" id="SSF52540">
    <property type="entry name" value="P-loop containing nucleoside triphosphate hydrolases"/>
    <property type="match status" value="1"/>
</dbReference>
<keyword evidence="1" id="KW-0813">Transport</keyword>
<keyword evidence="3 5" id="KW-0067">ATP-binding</keyword>
<evidence type="ECO:0000256" key="2">
    <source>
        <dbReference type="ARBA" id="ARBA00022741"/>
    </source>
</evidence>
<evidence type="ECO:0000313" key="6">
    <source>
        <dbReference type="Proteomes" id="UP001268819"/>
    </source>
</evidence>
<name>A0ABU1PMS3_9PSEU</name>
<dbReference type="Gene3D" id="3.40.50.300">
    <property type="entry name" value="P-loop containing nucleotide triphosphate hydrolases"/>
    <property type="match status" value="1"/>
</dbReference>